<proteinExistence type="predicted"/>
<dbReference type="FunFam" id="3.40.640.10:FF:000045">
    <property type="entry name" value="Valine--pyruvate aminotransferase"/>
    <property type="match status" value="1"/>
</dbReference>
<dbReference type="EC" id="2.6.1.66" evidence="6"/>
<feature type="domain" description="Aminotransferase class I/classII large" evidence="5">
    <location>
        <begin position="67"/>
        <end position="402"/>
    </location>
</feature>
<evidence type="ECO:0000313" key="6">
    <source>
        <dbReference type="EMBL" id="CDT52305.1"/>
    </source>
</evidence>
<dbReference type="Proteomes" id="UP000041625">
    <property type="component" value="Unassembled WGS sequence"/>
</dbReference>
<organism evidence="6 7">
    <name type="scientific">Vibrio coralliirubri</name>
    <dbReference type="NCBI Taxonomy" id="1516159"/>
    <lineage>
        <taxon>Bacteria</taxon>
        <taxon>Pseudomonadati</taxon>
        <taxon>Pseudomonadota</taxon>
        <taxon>Gammaproteobacteria</taxon>
        <taxon>Vibrionales</taxon>
        <taxon>Vibrionaceae</taxon>
        <taxon>Vibrio</taxon>
    </lineage>
</organism>
<dbReference type="GO" id="GO:0030170">
    <property type="term" value="F:pyridoxal phosphate binding"/>
    <property type="evidence" value="ECO:0007669"/>
    <property type="project" value="InterPro"/>
</dbReference>
<dbReference type="PANTHER" id="PTHR42790">
    <property type="entry name" value="AMINOTRANSFERASE"/>
    <property type="match status" value="1"/>
</dbReference>
<keyword evidence="2 6" id="KW-0032">Aminotransferase</keyword>
<keyword evidence="3 6" id="KW-0808">Transferase</keyword>
<dbReference type="InterPro" id="IPR015424">
    <property type="entry name" value="PyrdxlP-dep_Trfase"/>
</dbReference>
<dbReference type="Pfam" id="PF00155">
    <property type="entry name" value="Aminotran_1_2"/>
    <property type="match status" value="1"/>
</dbReference>
<evidence type="ECO:0000256" key="1">
    <source>
        <dbReference type="ARBA" id="ARBA00001933"/>
    </source>
</evidence>
<evidence type="ECO:0000256" key="3">
    <source>
        <dbReference type="ARBA" id="ARBA00022679"/>
    </source>
</evidence>
<comment type="cofactor">
    <cofactor evidence="1">
        <name>pyridoxal 5'-phosphate</name>
        <dbReference type="ChEBI" id="CHEBI:597326"/>
    </cofactor>
</comment>
<protein>
    <submittedName>
        <fullName evidence="6">Valine-pyruvate aminotransferase</fullName>
        <ecNumber evidence="6">2.6.1.66</ecNumber>
    </submittedName>
</protein>
<name>A0AA86XNC5_9VIBR</name>
<keyword evidence="7" id="KW-1185">Reference proteome</keyword>
<comment type="caution">
    <text evidence="6">The sequence shown here is derived from an EMBL/GenBank/DDBJ whole genome shotgun (WGS) entry which is preliminary data.</text>
</comment>
<gene>
    <name evidence="6" type="primary">avtA</name>
    <name evidence="6" type="ORF">VCR31J2_120014</name>
</gene>
<sequence>MQFSKFGEKFNRYSGITRLMDDLNDGLRTPGAIMLGGGNPAAIPAMLDYFNQASADMLASGELIAALANYDGPQGKDSFIKSLAAMLKETYGWDISEKNISLTNGSQSGFFYLFNLLAGQQPDGSHKKILLPIAPEYIGYGDAGIDDDIFISYHPEIELLENRQFKYHVDFEQLKVDDSVAAICASRPTNPTGNVLTDEEVRKLDKLARENNIPLLIDNAYGLPFPNIIFEDVEPFWNENTILCMSLSKLGLPGVRCGIVIASEEVTQALTNMNGIISLAPNSVGPAIANHMIEKGDLLRLSSEVIKPFYKDKSLRAVELLQDAIDDPRFRIHKPEGAIFLWLWFDELPITTMELYDRLKARGVLIVPGEYFFIGQEDEWDHAHQCLRMNYVQDDEAMQKGIAIIAEEVKKAYSEQ</sequence>
<dbReference type="GO" id="GO:1901605">
    <property type="term" value="P:alpha-amino acid metabolic process"/>
    <property type="evidence" value="ECO:0007669"/>
    <property type="project" value="TreeGrafter"/>
</dbReference>
<dbReference type="AlphaFoldDB" id="A0AA86XNC5"/>
<dbReference type="InterPro" id="IPR004839">
    <property type="entry name" value="Aminotransferase_I/II_large"/>
</dbReference>
<evidence type="ECO:0000313" key="7">
    <source>
        <dbReference type="Proteomes" id="UP000041625"/>
    </source>
</evidence>
<dbReference type="GO" id="GO:0009042">
    <property type="term" value="F:valine-pyruvate transaminase activity"/>
    <property type="evidence" value="ECO:0007669"/>
    <property type="project" value="UniProtKB-EC"/>
</dbReference>
<dbReference type="EMBL" id="CCKJ01000024">
    <property type="protein sequence ID" value="CDT52305.1"/>
    <property type="molecule type" value="Genomic_DNA"/>
</dbReference>
<dbReference type="RefSeq" id="WP_048611244.1">
    <property type="nucleotide sequence ID" value="NZ_AP025470.1"/>
</dbReference>
<dbReference type="PANTHER" id="PTHR42790:SF4">
    <property type="entry name" value="VALINE--PYRUVATE AMINOTRANSFERASE"/>
    <property type="match status" value="1"/>
</dbReference>
<dbReference type="NCBIfam" id="NF006967">
    <property type="entry name" value="PRK09440.1-5"/>
    <property type="match status" value="1"/>
</dbReference>
<evidence type="ECO:0000259" key="5">
    <source>
        <dbReference type="Pfam" id="PF00155"/>
    </source>
</evidence>
<evidence type="ECO:0000256" key="4">
    <source>
        <dbReference type="ARBA" id="ARBA00022898"/>
    </source>
</evidence>
<dbReference type="SUPFAM" id="SSF53383">
    <property type="entry name" value="PLP-dependent transferases"/>
    <property type="match status" value="1"/>
</dbReference>
<dbReference type="CDD" id="cd00609">
    <property type="entry name" value="AAT_like"/>
    <property type="match status" value="1"/>
</dbReference>
<evidence type="ECO:0000256" key="2">
    <source>
        <dbReference type="ARBA" id="ARBA00022576"/>
    </source>
</evidence>
<dbReference type="NCBIfam" id="NF006966">
    <property type="entry name" value="PRK09440.1-4"/>
    <property type="match status" value="1"/>
</dbReference>
<dbReference type="NCBIfam" id="NF006964">
    <property type="entry name" value="PRK09440.1-2"/>
    <property type="match status" value="1"/>
</dbReference>
<reference evidence="6 7" key="1">
    <citation type="submission" date="2014-06" db="EMBL/GenBank/DDBJ databases">
        <authorList>
            <person name="Le Roux F."/>
        </authorList>
    </citation>
    <scope>NUCLEOTIDE SEQUENCE [LARGE SCALE GENOMIC DNA]</scope>
    <source>
        <strain evidence="6 7">J2-31</strain>
    </source>
</reference>
<dbReference type="InterPro" id="IPR015421">
    <property type="entry name" value="PyrdxlP-dep_Trfase_major"/>
</dbReference>
<dbReference type="GO" id="GO:0005829">
    <property type="term" value="C:cytosol"/>
    <property type="evidence" value="ECO:0007669"/>
    <property type="project" value="TreeGrafter"/>
</dbReference>
<accession>A0AA86XNC5</accession>
<keyword evidence="4" id="KW-0663">Pyridoxal phosphate</keyword>
<dbReference type="Gene3D" id="3.40.640.10">
    <property type="entry name" value="Type I PLP-dependent aspartate aminotransferase-like (Major domain)"/>
    <property type="match status" value="1"/>
</dbReference>
<dbReference type="InterPro" id="IPR050859">
    <property type="entry name" value="Class-I_PLP-dep_aminotransf"/>
</dbReference>